<organism evidence="12 13">
    <name type="scientific">Pomacea canaliculata</name>
    <name type="common">Golden apple snail</name>
    <dbReference type="NCBI Taxonomy" id="400727"/>
    <lineage>
        <taxon>Eukaryota</taxon>
        <taxon>Metazoa</taxon>
        <taxon>Spiralia</taxon>
        <taxon>Lophotrochozoa</taxon>
        <taxon>Mollusca</taxon>
        <taxon>Gastropoda</taxon>
        <taxon>Caenogastropoda</taxon>
        <taxon>Architaenioglossa</taxon>
        <taxon>Ampullarioidea</taxon>
        <taxon>Ampullariidae</taxon>
        <taxon>Pomacea</taxon>
    </lineage>
</organism>
<evidence type="ECO:0000256" key="5">
    <source>
        <dbReference type="ARBA" id="ARBA00022982"/>
    </source>
</evidence>
<dbReference type="PANTHER" id="PTHR46107:SF3">
    <property type="entry name" value="THIOREDOXIN DOMAIN-CONTAINING PROTEIN"/>
    <property type="match status" value="1"/>
</dbReference>
<keyword evidence="10" id="KW-0472">Membrane</keyword>
<evidence type="ECO:0000313" key="13">
    <source>
        <dbReference type="Proteomes" id="UP000245119"/>
    </source>
</evidence>
<name>A0A2T7NZ35_POMCA</name>
<evidence type="ECO:0000256" key="4">
    <source>
        <dbReference type="ARBA" id="ARBA00022824"/>
    </source>
</evidence>
<evidence type="ECO:0000256" key="7">
    <source>
        <dbReference type="ARBA" id="ARBA00023157"/>
    </source>
</evidence>
<dbReference type="Pfam" id="PF00085">
    <property type="entry name" value="Thioredoxin"/>
    <property type="match status" value="1"/>
</dbReference>
<dbReference type="PROSITE" id="PS51352">
    <property type="entry name" value="THIOREDOXIN_2"/>
    <property type="match status" value="1"/>
</dbReference>
<evidence type="ECO:0000256" key="9">
    <source>
        <dbReference type="SAM" id="MobiDB-lite"/>
    </source>
</evidence>
<feature type="domain" description="Thioredoxin" evidence="11">
    <location>
        <begin position="105"/>
        <end position="238"/>
    </location>
</feature>
<dbReference type="GO" id="GO:0005789">
    <property type="term" value="C:endoplasmic reticulum membrane"/>
    <property type="evidence" value="ECO:0007669"/>
    <property type="project" value="UniProtKB-SubCell"/>
</dbReference>
<dbReference type="InterPro" id="IPR013766">
    <property type="entry name" value="Thioredoxin_domain"/>
</dbReference>
<feature type="compositionally biased region" description="Acidic residues" evidence="9">
    <location>
        <begin position="336"/>
        <end position="347"/>
    </location>
</feature>
<keyword evidence="13" id="KW-1185">Reference proteome</keyword>
<dbReference type="Proteomes" id="UP000245119">
    <property type="component" value="Linkage Group LG8"/>
</dbReference>
<feature type="transmembrane region" description="Helical" evidence="10">
    <location>
        <begin position="253"/>
        <end position="272"/>
    </location>
</feature>
<evidence type="ECO:0000256" key="3">
    <source>
        <dbReference type="ARBA" id="ARBA00022729"/>
    </source>
</evidence>
<accession>A0A2T7NZ35</accession>
<evidence type="ECO:0000256" key="6">
    <source>
        <dbReference type="ARBA" id="ARBA00022989"/>
    </source>
</evidence>
<dbReference type="AlphaFoldDB" id="A0A2T7NZ35"/>
<gene>
    <name evidence="12" type="ORF">C0Q70_14108</name>
</gene>
<comment type="caution">
    <text evidence="12">The sequence shown here is derived from an EMBL/GenBank/DDBJ whole genome shotgun (WGS) entry which is preliminary data.</text>
</comment>
<keyword evidence="2" id="KW-0813">Transport</keyword>
<evidence type="ECO:0000256" key="1">
    <source>
        <dbReference type="ARBA" id="ARBA00004389"/>
    </source>
</evidence>
<evidence type="ECO:0000256" key="2">
    <source>
        <dbReference type="ARBA" id="ARBA00022448"/>
    </source>
</evidence>
<keyword evidence="4" id="KW-0256">Endoplasmic reticulum</keyword>
<dbReference type="SUPFAM" id="SSF52833">
    <property type="entry name" value="Thioredoxin-like"/>
    <property type="match status" value="1"/>
</dbReference>
<proteinExistence type="predicted"/>
<dbReference type="EMBL" id="PZQS01000008">
    <property type="protein sequence ID" value="PVD26431.1"/>
    <property type="molecule type" value="Genomic_DNA"/>
</dbReference>
<feature type="transmembrane region" description="Helical" evidence="10">
    <location>
        <begin position="284"/>
        <end position="313"/>
    </location>
</feature>
<feature type="compositionally biased region" description="Basic and acidic residues" evidence="9">
    <location>
        <begin position="356"/>
        <end position="376"/>
    </location>
</feature>
<dbReference type="InterPro" id="IPR036249">
    <property type="entry name" value="Thioredoxin-like_sf"/>
</dbReference>
<dbReference type="GO" id="GO:0015036">
    <property type="term" value="F:disulfide oxidoreductase activity"/>
    <property type="evidence" value="ECO:0007669"/>
    <property type="project" value="TreeGrafter"/>
</dbReference>
<dbReference type="OrthoDB" id="5961967at2759"/>
<sequence length="399" mass="44804">MSAAPKLYFVTVTITPSKEGIDLPRFIQKISGILEDYSNATHVVHKFKVTGEAKILAVIQVSNILGFERTIGGLWRLGSVQVTSTPIVNYENFAQYLGVDPSIVSAPSRPLPKESLYWWSFNIEYGEENKFSTALLSWGKLVRALSIYAKLSYHEHVMAPWCPACRSFQPVWQGLAEWSRDLDINVAVVDVTENPGLSGRFLVTSLPTVYHVKNGEFRVYQGPRRENDLLSFVDDKKWEEITPVSSWAHPNSYLMSAVGFFFRLALYIRGFYTTMTTVYGIPEWGCYIILAIATIITGLMLGLMFVLCCDWLFPPKYSPRKTIPKVCDETGSSQEKDDESDLLDDSAQEVPTADSELSKGETSVRKRKAQNKDAASEVKGNSCNEKLTAEEVTEEKKDS</sequence>
<feature type="region of interest" description="Disordered" evidence="9">
    <location>
        <begin position="324"/>
        <end position="399"/>
    </location>
</feature>
<protein>
    <recommendedName>
        <fullName evidence="11">Thioredoxin domain-containing protein</fullName>
    </recommendedName>
</protein>
<evidence type="ECO:0000256" key="10">
    <source>
        <dbReference type="SAM" id="Phobius"/>
    </source>
</evidence>
<evidence type="ECO:0000259" key="11">
    <source>
        <dbReference type="PROSITE" id="PS51352"/>
    </source>
</evidence>
<comment type="subcellular location">
    <subcellularLocation>
        <location evidence="1">Endoplasmic reticulum membrane</location>
        <topology evidence="1">Single-pass membrane protein</topology>
    </subcellularLocation>
</comment>
<dbReference type="Gene3D" id="3.40.30.10">
    <property type="entry name" value="Glutaredoxin"/>
    <property type="match status" value="1"/>
</dbReference>
<keyword evidence="7" id="KW-1015">Disulfide bond</keyword>
<keyword evidence="6 10" id="KW-1133">Transmembrane helix</keyword>
<dbReference type="PANTHER" id="PTHR46107">
    <property type="entry name" value="DUMPY: SHORTER THAN WILD-TYPE"/>
    <property type="match status" value="1"/>
</dbReference>
<dbReference type="InterPro" id="IPR052454">
    <property type="entry name" value="TMX_domain-containing"/>
</dbReference>
<evidence type="ECO:0000256" key="8">
    <source>
        <dbReference type="ARBA" id="ARBA00023284"/>
    </source>
</evidence>
<keyword evidence="8" id="KW-0676">Redox-active center</keyword>
<keyword evidence="3" id="KW-0732">Signal</keyword>
<keyword evidence="5" id="KW-0249">Electron transport</keyword>
<dbReference type="STRING" id="400727.A0A2T7NZ35"/>
<keyword evidence="10" id="KW-0812">Transmembrane</keyword>
<reference evidence="12 13" key="1">
    <citation type="submission" date="2018-04" db="EMBL/GenBank/DDBJ databases">
        <title>The genome of golden apple snail Pomacea canaliculata provides insight into stress tolerance and invasive adaptation.</title>
        <authorList>
            <person name="Liu C."/>
            <person name="Liu B."/>
            <person name="Ren Y."/>
            <person name="Zhang Y."/>
            <person name="Wang H."/>
            <person name="Li S."/>
            <person name="Jiang F."/>
            <person name="Yin L."/>
            <person name="Zhang G."/>
            <person name="Qian W."/>
            <person name="Fan W."/>
        </authorList>
    </citation>
    <scope>NUCLEOTIDE SEQUENCE [LARGE SCALE GENOMIC DNA]</scope>
    <source>
        <strain evidence="12">SZHN2017</strain>
        <tissue evidence="12">Muscle</tissue>
    </source>
</reference>
<evidence type="ECO:0000313" key="12">
    <source>
        <dbReference type="EMBL" id="PVD26431.1"/>
    </source>
</evidence>